<accession>A0A5J4SRS9</accession>
<comment type="caution">
    <text evidence="1">The sequence shown here is derived from an EMBL/GenBank/DDBJ whole genome shotgun (WGS) entry which is preliminary data.</text>
</comment>
<evidence type="ECO:0000313" key="1">
    <source>
        <dbReference type="EMBL" id="KAA6348826.1"/>
    </source>
</evidence>
<organism evidence="1">
    <name type="scientific">termite gut metagenome</name>
    <dbReference type="NCBI Taxonomy" id="433724"/>
    <lineage>
        <taxon>unclassified sequences</taxon>
        <taxon>metagenomes</taxon>
        <taxon>organismal metagenomes</taxon>
    </lineage>
</organism>
<sequence length="69" mass="8232">MFPQFPHSFVLILLLPKKVVQKKFKTSAKIKKFLLKKINHLKVFQIKDFSLILNFFCRIKKLYVISPPN</sequence>
<gene>
    <name evidence="1" type="ORF">EZS27_003713</name>
</gene>
<dbReference type="AlphaFoldDB" id="A0A5J4SRS9"/>
<name>A0A5J4SRS9_9ZZZZ</name>
<proteinExistence type="predicted"/>
<protein>
    <submittedName>
        <fullName evidence="1">Uncharacterized protein</fullName>
    </submittedName>
</protein>
<dbReference type="EMBL" id="SNRY01000059">
    <property type="protein sequence ID" value="KAA6348826.1"/>
    <property type="molecule type" value="Genomic_DNA"/>
</dbReference>
<reference evidence="1" key="1">
    <citation type="submission" date="2019-03" db="EMBL/GenBank/DDBJ databases">
        <title>Single cell metagenomics reveals metabolic interactions within the superorganism composed of flagellate Streblomastix strix and complex community of Bacteroidetes bacteria on its surface.</title>
        <authorList>
            <person name="Treitli S.C."/>
            <person name="Kolisko M."/>
            <person name="Husnik F."/>
            <person name="Keeling P."/>
            <person name="Hampl V."/>
        </authorList>
    </citation>
    <scope>NUCLEOTIDE SEQUENCE</scope>
    <source>
        <strain evidence="1">STM</strain>
    </source>
</reference>